<proteinExistence type="predicted"/>
<evidence type="ECO:0000256" key="1">
    <source>
        <dbReference type="SAM" id="MobiDB-lite"/>
    </source>
</evidence>
<dbReference type="RefSeq" id="WP_008732618.1">
    <property type="nucleotide sequence ID" value="NZ_AKFT01000175.1"/>
</dbReference>
<dbReference type="PROSITE" id="PS51257">
    <property type="entry name" value="PROKAR_LIPOPROTEIN"/>
    <property type="match status" value="1"/>
</dbReference>
<evidence type="ECO:0000256" key="2">
    <source>
        <dbReference type="SAM" id="SignalP"/>
    </source>
</evidence>
<comment type="caution">
    <text evidence="3">The sequence shown here is derived from an EMBL/GenBank/DDBJ whole genome shotgun (WGS) entry which is preliminary data.</text>
</comment>
<evidence type="ECO:0008006" key="5">
    <source>
        <dbReference type="Google" id="ProtNLM"/>
    </source>
</evidence>
<feature type="region of interest" description="Disordered" evidence="1">
    <location>
        <begin position="28"/>
        <end position="106"/>
    </location>
</feature>
<name>J0N579_9ACTO</name>
<feature type="compositionally biased region" description="Low complexity" evidence="1">
    <location>
        <begin position="67"/>
        <end position="88"/>
    </location>
</feature>
<dbReference type="PATRIC" id="fig|1125718.3.peg.2152"/>
<protein>
    <recommendedName>
        <fullName evidence="5">Lipoprotein</fullName>
    </recommendedName>
</protein>
<reference evidence="3 4" key="1">
    <citation type="submission" date="2012-05" db="EMBL/GenBank/DDBJ databases">
        <authorList>
            <person name="Harkins D.M."/>
            <person name="Madupu R."/>
            <person name="Durkin A.S."/>
            <person name="Torralba M."/>
            <person name="Methe B."/>
            <person name="Sutton G.G."/>
            <person name="Nelson K.E."/>
        </authorList>
    </citation>
    <scope>NUCLEOTIDE SEQUENCE [LARGE SCALE GENOMIC DNA]</scope>
    <source>
        <strain evidence="3 4">F0489</strain>
    </source>
</reference>
<feature type="chain" id="PRO_5039272213" description="Lipoprotein" evidence="2">
    <location>
        <begin position="29"/>
        <end position="250"/>
    </location>
</feature>
<dbReference type="EMBL" id="AKFT01000175">
    <property type="protein sequence ID" value="EJF39587.1"/>
    <property type="molecule type" value="Genomic_DNA"/>
</dbReference>
<feature type="signal peptide" evidence="2">
    <location>
        <begin position="1"/>
        <end position="28"/>
    </location>
</feature>
<dbReference type="OrthoDB" id="3260159at2"/>
<dbReference type="eggNOG" id="ENOG5030QPA">
    <property type="taxonomic scope" value="Bacteria"/>
</dbReference>
<accession>J0N579</accession>
<dbReference type="Proteomes" id="UP000002941">
    <property type="component" value="Unassembled WGS sequence"/>
</dbReference>
<feature type="compositionally biased region" description="Low complexity" evidence="1">
    <location>
        <begin position="46"/>
        <end position="57"/>
    </location>
</feature>
<evidence type="ECO:0000313" key="4">
    <source>
        <dbReference type="Proteomes" id="UP000002941"/>
    </source>
</evidence>
<evidence type="ECO:0000313" key="3">
    <source>
        <dbReference type="EMBL" id="EJF39587.1"/>
    </source>
</evidence>
<dbReference type="AlphaFoldDB" id="J0N579"/>
<keyword evidence="4" id="KW-1185">Reference proteome</keyword>
<keyword evidence="2" id="KW-0732">Signal</keyword>
<organism evidence="3 4">
    <name type="scientific">Actinomyces massiliensis F0489</name>
    <dbReference type="NCBI Taxonomy" id="1125718"/>
    <lineage>
        <taxon>Bacteria</taxon>
        <taxon>Bacillati</taxon>
        <taxon>Actinomycetota</taxon>
        <taxon>Actinomycetes</taxon>
        <taxon>Actinomycetales</taxon>
        <taxon>Actinomycetaceae</taxon>
        <taxon>Actinomyces</taxon>
    </lineage>
</organism>
<gene>
    <name evidence="3" type="ORF">HMPREF1318_1753</name>
</gene>
<sequence>MHYISQRLLSTTSVIAALALISSCSLITGDRSTTDDPGTTKGSKESAAAQDPSDAAAGHTDGPESGSPRPSVSPTTAPTTAEALDPPTLDVPDSPDLRNASLPLPKGCIADGGTTASFTDGYASAQDSTGTTAFAYVRHPATTMSTSTGPLTLVPLECHREGKDLFHTDIAAYTDSLSLAGSIGLRDIDSGAEAGIIASITTSEGMAHLEWVNQEISDDRKCHLCSTGKGDADLAWTGSQFTSSGLRTSR</sequence>